<dbReference type="GO" id="GO:0003735">
    <property type="term" value="F:structural constituent of ribosome"/>
    <property type="evidence" value="ECO:0007669"/>
    <property type="project" value="InterPro"/>
</dbReference>
<evidence type="ECO:0000256" key="1">
    <source>
        <dbReference type="ARBA" id="ARBA00006194"/>
    </source>
</evidence>
<accession>A0A7S0WFH5</accession>
<dbReference type="InterPro" id="IPR036967">
    <property type="entry name" value="Ribosomal_uS11_sf"/>
</dbReference>
<dbReference type="Pfam" id="PF00411">
    <property type="entry name" value="Ribosomal_S11"/>
    <property type="match status" value="1"/>
</dbReference>
<dbReference type="AlphaFoldDB" id="A0A7S0WFH5"/>
<keyword evidence="3" id="KW-0687">Ribonucleoprotein</keyword>
<gene>
    <name evidence="5" type="ORF">CLEI1391_LOCUS1292</name>
</gene>
<evidence type="ECO:0000256" key="4">
    <source>
        <dbReference type="SAM" id="MobiDB-lite"/>
    </source>
</evidence>
<protein>
    <recommendedName>
        <fullName evidence="6">Mitochondrial ribosomal protein S11</fullName>
    </recommendedName>
</protein>
<organism evidence="5">
    <name type="scientific">Chlamydomonas leiostraca</name>
    <dbReference type="NCBI Taxonomy" id="1034604"/>
    <lineage>
        <taxon>Eukaryota</taxon>
        <taxon>Viridiplantae</taxon>
        <taxon>Chlorophyta</taxon>
        <taxon>core chlorophytes</taxon>
        <taxon>Chlorophyceae</taxon>
        <taxon>CS clade</taxon>
        <taxon>Chlamydomonadales</taxon>
        <taxon>Chlamydomonadaceae</taxon>
        <taxon>Chlamydomonas</taxon>
    </lineage>
</organism>
<dbReference type="PANTHER" id="PTHR11759">
    <property type="entry name" value="40S RIBOSOMAL PROTEIN S14/30S RIBOSOMAL PROTEIN S11"/>
    <property type="match status" value="1"/>
</dbReference>
<evidence type="ECO:0000313" key="5">
    <source>
        <dbReference type="EMBL" id="CAD8665256.1"/>
    </source>
</evidence>
<evidence type="ECO:0000256" key="3">
    <source>
        <dbReference type="ARBA" id="ARBA00023274"/>
    </source>
</evidence>
<dbReference type="HAMAP" id="MF_01310">
    <property type="entry name" value="Ribosomal_uS11"/>
    <property type="match status" value="1"/>
</dbReference>
<feature type="region of interest" description="Disordered" evidence="4">
    <location>
        <begin position="40"/>
        <end position="78"/>
    </location>
</feature>
<reference evidence="5" key="1">
    <citation type="submission" date="2021-01" db="EMBL/GenBank/DDBJ databases">
        <authorList>
            <person name="Corre E."/>
            <person name="Pelletier E."/>
            <person name="Niang G."/>
            <person name="Scheremetjew M."/>
            <person name="Finn R."/>
            <person name="Kale V."/>
            <person name="Holt S."/>
            <person name="Cochrane G."/>
            <person name="Meng A."/>
            <person name="Brown T."/>
            <person name="Cohen L."/>
        </authorList>
    </citation>
    <scope>NUCLEOTIDE SEQUENCE</scope>
    <source>
        <strain evidence="5">SAG 11-49</strain>
    </source>
</reference>
<sequence>MLRIQQSLFTTARRILGGLLPEGSHAAPCMSPMLRQGFAADAAAEQKVDSSSTQQPNAASEAPSTSAPSASGPAMGPRQVMRQRVTGRAAVYEGIVHIHNTMNNIIMALTDEQGRVKASVSAGTVGFRNARKSQPVAAEKAAEELAKRALKMGYRSVVVKMKGMGSNKTVAVQSLNAAGLQIKTLMDVTPIAYNGCRLPNRRRV</sequence>
<dbReference type="GO" id="GO:0006412">
    <property type="term" value="P:translation"/>
    <property type="evidence" value="ECO:0007669"/>
    <property type="project" value="InterPro"/>
</dbReference>
<dbReference type="NCBIfam" id="NF003698">
    <property type="entry name" value="PRK05309.1"/>
    <property type="match status" value="1"/>
</dbReference>
<dbReference type="InterPro" id="IPR001971">
    <property type="entry name" value="Ribosomal_uS11"/>
</dbReference>
<dbReference type="Gene3D" id="3.30.420.80">
    <property type="entry name" value="Ribosomal protein S11"/>
    <property type="match status" value="1"/>
</dbReference>
<name>A0A7S0WFH5_9CHLO</name>
<keyword evidence="2" id="KW-0689">Ribosomal protein</keyword>
<dbReference type="EMBL" id="HBFB01002535">
    <property type="protein sequence ID" value="CAD8665256.1"/>
    <property type="molecule type" value="Transcribed_RNA"/>
</dbReference>
<comment type="similarity">
    <text evidence="1">Belongs to the universal ribosomal protein uS11 family.</text>
</comment>
<feature type="compositionally biased region" description="Low complexity" evidence="4">
    <location>
        <begin position="56"/>
        <end position="77"/>
    </location>
</feature>
<dbReference type="GO" id="GO:1990904">
    <property type="term" value="C:ribonucleoprotein complex"/>
    <property type="evidence" value="ECO:0007669"/>
    <property type="project" value="UniProtKB-KW"/>
</dbReference>
<dbReference type="GO" id="GO:0005840">
    <property type="term" value="C:ribosome"/>
    <property type="evidence" value="ECO:0007669"/>
    <property type="project" value="UniProtKB-KW"/>
</dbReference>
<proteinExistence type="inferred from homology"/>
<evidence type="ECO:0008006" key="6">
    <source>
        <dbReference type="Google" id="ProtNLM"/>
    </source>
</evidence>
<evidence type="ECO:0000256" key="2">
    <source>
        <dbReference type="ARBA" id="ARBA00022980"/>
    </source>
</evidence>
<dbReference type="SUPFAM" id="SSF53137">
    <property type="entry name" value="Translational machinery components"/>
    <property type="match status" value="1"/>
</dbReference>